<dbReference type="PANTHER" id="PTHR33884:SF3">
    <property type="entry name" value="UPF0410 PROTEIN YMGE"/>
    <property type="match status" value="1"/>
</dbReference>
<dbReference type="EMBL" id="MOMC01000037">
    <property type="protein sequence ID" value="ONH28824.1"/>
    <property type="molecule type" value="Genomic_DNA"/>
</dbReference>
<evidence type="ECO:0000256" key="2">
    <source>
        <dbReference type="ARBA" id="ARBA00011006"/>
    </source>
</evidence>
<dbReference type="RefSeq" id="WP_076818414.1">
    <property type="nucleotide sequence ID" value="NZ_MOMC01000037.1"/>
</dbReference>
<sequence length="91" mass="9634">MVWTIIFWLLLGLVAGALARFLVPGRDPMGIGATIVLGVVGSFLGGFLGYLIFGKDLNEGALQPSGVVGSIIGAIIVLLVYRAVTHRRVLR</sequence>
<keyword evidence="3" id="KW-1003">Cell membrane</keyword>
<evidence type="ECO:0000313" key="8">
    <source>
        <dbReference type="EMBL" id="ONH28824.1"/>
    </source>
</evidence>
<feature type="transmembrane region" description="Helical" evidence="7">
    <location>
        <begin position="29"/>
        <end position="53"/>
    </location>
</feature>
<keyword evidence="6 7" id="KW-0472">Membrane</keyword>
<dbReference type="Proteomes" id="UP000188929">
    <property type="component" value="Unassembled WGS sequence"/>
</dbReference>
<evidence type="ECO:0000256" key="3">
    <source>
        <dbReference type="ARBA" id="ARBA00022475"/>
    </source>
</evidence>
<comment type="caution">
    <text evidence="8">The sequence shown here is derived from an EMBL/GenBank/DDBJ whole genome shotgun (WGS) entry which is preliminary data.</text>
</comment>
<accession>A0A1V2I9S8</accession>
<keyword evidence="9" id="KW-1185">Reference proteome</keyword>
<evidence type="ECO:0000256" key="7">
    <source>
        <dbReference type="SAM" id="Phobius"/>
    </source>
</evidence>
<gene>
    <name evidence="8" type="ORF">BL253_18485</name>
</gene>
<keyword evidence="5 7" id="KW-1133">Transmembrane helix</keyword>
<dbReference type="Pfam" id="PF04226">
    <property type="entry name" value="Transgly_assoc"/>
    <property type="match status" value="1"/>
</dbReference>
<organism evidence="8 9">
    <name type="scientific">Pseudofrankia asymbiotica</name>
    <dbReference type="NCBI Taxonomy" id="1834516"/>
    <lineage>
        <taxon>Bacteria</taxon>
        <taxon>Bacillati</taxon>
        <taxon>Actinomycetota</taxon>
        <taxon>Actinomycetes</taxon>
        <taxon>Frankiales</taxon>
        <taxon>Frankiaceae</taxon>
        <taxon>Pseudofrankia</taxon>
    </lineage>
</organism>
<name>A0A1V2I9S8_9ACTN</name>
<comment type="subcellular location">
    <subcellularLocation>
        <location evidence="1">Cell membrane</location>
        <topology evidence="1">Multi-pass membrane protein</topology>
    </subcellularLocation>
</comment>
<keyword evidence="4 7" id="KW-0812">Transmembrane</keyword>
<dbReference type="PANTHER" id="PTHR33884">
    <property type="entry name" value="UPF0410 PROTEIN YMGE"/>
    <property type="match status" value="1"/>
</dbReference>
<evidence type="ECO:0000256" key="6">
    <source>
        <dbReference type="ARBA" id="ARBA00023136"/>
    </source>
</evidence>
<evidence type="ECO:0000256" key="4">
    <source>
        <dbReference type="ARBA" id="ARBA00022692"/>
    </source>
</evidence>
<reference evidence="9" key="1">
    <citation type="submission" date="2016-10" db="EMBL/GenBank/DDBJ databases">
        <title>Frankia sp. NRRL B-16386 Genome sequencing.</title>
        <authorList>
            <person name="Ghodhbane-Gtari F."/>
            <person name="Swanson E."/>
            <person name="Gueddou A."/>
            <person name="Hezbri K."/>
            <person name="Ktari K."/>
            <person name="Nouioui I."/>
            <person name="Morris K."/>
            <person name="Simpson S."/>
            <person name="Abebe-Akele F."/>
            <person name="Thomas K."/>
            <person name="Gtari M."/>
            <person name="Tisa L.S."/>
        </authorList>
    </citation>
    <scope>NUCLEOTIDE SEQUENCE [LARGE SCALE GENOMIC DNA]</scope>
    <source>
        <strain evidence="9">NRRL B-16386</strain>
    </source>
</reference>
<proteinExistence type="inferred from homology"/>
<dbReference type="GO" id="GO:0005886">
    <property type="term" value="C:plasma membrane"/>
    <property type="evidence" value="ECO:0007669"/>
    <property type="project" value="UniProtKB-SubCell"/>
</dbReference>
<comment type="similarity">
    <text evidence="2">Belongs to the UPF0410 family.</text>
</comment>
<evidence type="ECO:0000256" key="1">
    <source>
        <dbReference type="ARBA" id="ARBA00004651"/>
    </source>
</evidence>
<feature type="transmembrane region" description="Helical" evidence="7">
    <location>
        <begin position="65"/>
        <end position="84"/>
    </location>
</feature>
<dbReference type="AlphaFoldDB" id="A0A1V2I9S8"/>
<evidence type="ECO:0000313" key="9">
    <source>
        <dbReference type="Proteomes" id="UP000188929"/>
    </source>
</evidence>
<dbReference type="STRING" id="1834516.BL253_18485"/>
<protein>
    <submittedName>
        <fullName evidence="8">Transglycosylase</fullName>
    </submittedName>
</protein>
<dbReference type="InterPro" id="IPR007341">
    <property type="entry name" value="Transgly_assoc"/>
</dbReference>
<evidence type="ECO:0000256" key="5">
    <source>
        <dbReference type="ARBA" id="ARBA00022989"/>
    </source>
</evidence>